<dbReference type="Pfam" id="PF06831">
    <property type="entry name" value="H2TH"/>
    <property type="match status" value="1"/>
</dbReference>
<evidence type="ECO:0000313" key="3">
    <source>
        <dbReference type="Proteomes" id="UP000295710"/>
    </source>
</evidence>
<dbReference type="SMART" id="SM01232">
    <property type="entry name" value="H2TH"/>
    <property type="match status" value="1"/>
</dbReference>
<reference evidence="2 3" key="1">
    <citation type="journal article" date="2016" name="Nat. Microbiol.">
        <title>The Mouse Intestinal Bacterial Collection (miBC) provides host-specific insight into cultured diversity and functional potential of the gut microbiota.</title>
        <authorList>
            <person name="Lagkouvardos I."/>
            <person name="Pukall R."/>
            <person name="Abt B."/>
            <person name="Foesel B.U."/>
            <person name="Meier-Kolthoff J.P."/>
            <person name="Kumar N."/>
            <person name="Bresciani A."/>
            <person name="Martinez I."/>
            <person name="Just S."/>
            <person name="Ziegler C."/>
            <person name="Brugiroux S."/>
            <person name="Garzetti D."/>
            <person name="Wenning M."/>
            <person name="Bui T.P."/>
            <person name="Wang J."/>
            <person name="Hugenholtz F."/>
            <person name="Plugge C.M."/>
            <person name="Peterson D.A."/>
            <person name="Hornef M.W."/>
            <person name="Baines J.F."/>
            <person name="Smidt H."/>
            <person name="Walter J."/>
            <person name="Kristiansen K."/>
            <person name="Nielsen H.B."/>
            <person name="Haller D."/>
            <person name="Overmann J."/>
            <person name="Stecher B."/>
            <person name="Clavel T."/>
        </authorList>
    </citation>
    <scope>NUCLEOTIDE SEQUENCE [LARGE SCALE GENOMIC DNA]</scope>
    <source>
        <strain evidence="2 3">DSM 28560</strain>
    </source>
</reference>
<dbReference type="PANTHER" id="PTHR22993">
    <property type="entry name" value="FORMAMIDOPYRIMIDINE-DNA GLYCOSYLASE"/>
    <property type="match status" value="1"/>
</dbReference>
<proteinExistence type="predicted"/>
<keyword evidence="2" id="KW-0255">Endonuclease</keyword>
<dbReference type="PANTHER" id="PTHR22993:SF9">
    <property type="entry name" value="FORMAMIDOPYRIMIDINE-DNA GLYCOSYLASE"/>
    <property type="match status" value="1"/>
</dbReference>
<name>A0A4V2WSQ4_9FIRM</name>
<dbReference type="GO" id="GO:0034039">
    <property type="term" value="F:8-oxo-7,8-dihydroguanine DNA N-glycosylase activity"/>
    <property type="evidence" value="ECO:0007669"/>
    <property type="project" value="TreeGrafter"/>
</dbReference>
<keyword evidence="3" id="KW-1185">Reference proteome</keyword>
<accession>A0A4V2WSQ4</accession>
<dbReference type="SUPFAM" id="SSF57716">
    <property type="entry name" value="Glucocorticoid receptor-like (DNA-binding domain)"/>
    <property type="match status" value="1"/>
</dbReference>
<dbReference type="EMBL" id="SMMX01000003">
    <property type="protein sequence ID" value="TDA22620.1"/>
    <property type="molecule type" value="Genomic_DNA"/>
</dbReference>
<dbReference type="SUPFAM" id="SSF46946">
    <property type="entry name" value="S13-like H2TH domain"/>
    <property type="match status" value="1"/>
</dbReference>
<dbReference type="GO" id="GO:0008270">
    <property type="term" value="F:zinc ion binding"/>
    <property type="evidence" value="ECO:0007669"/>
    <property type="project" value="InterPro"/>
</dbReference>
<dbReference type="InterPro" id="IPR015886">
    <property type="entry name" value="H2TH_FPG"/>
</dbReference>
<dbReference type="Gene3D" id="1.10.8.50">
    <property type="match status" value="1"/>
</dbReference>
<keyword evidence="2" id="KW-0378">Hydrolase</keyword>
<sequence length="223" mass="24861">MIEGTAGFDIFVELHLSDGISLCFNDGVNARLFAPTDSIPVKYQLRIDFTDGWVLLFTVAMYGGIISFEHAYDNEYYIISKEGLSPLADGFNEAYFRKLLGSVKPGISAKAFLATQQRIPGLGNGVLQDILFQARIHPKQKMGKLTEEEAIRLFSSIKEVLAEMSRLGGRDTEKDIWGNPGKYHTILSKNTYRQKCPVCRGDIVKTAYLGGSVYYCPVCQPLE</sequence>
<dbReference type="InterPro" id="IPR010979">
    <property type="entry name" value="Ribosomal_uS13-like_H2TH"/>
</dbReference>
<protein>
    <submittedName>
        <fullName evidence="2">Endonuclease VIII</fullName>
    </submittedName>
</protein>
<comment type="caution">
    <text evidence="2">The sequence shown here is derived from an EMBL/GenBank/DDBJ whole genome shotgun (WGS) entry which is preliminary data.</text>
</comment>
<dbReference type="AlphaFoldDB" id="A0A4V2WSQ4"/>
<gene>
    <name evidence="2" type="ORF">E1963_04195</name>
</gene>
<organism evidence="2 3">
    <name type="scientific">Extibacter muris</name>
    <dbReference type="NCBI Taxonomy" id="1796622"/>
    <lineage>
        <taxon>Bacteria</taxon>
        <taxon>Bacillati</taxon>
        <taxon>Bacillota</taxon>
        <taxon>Clostridia</taxon>
        <taxon>Lachnospirales</taxon>
        <taxon>Lachnospiraceae</taxon>
        <taxon>Extibacter</taxon>
    </lineage>
</organism>
<evidence type="ECO:0000313" key="2">
    <source>
        <dbReference type="EMBL" id="TDA22620.1"/>
    </source>
</evidence>
<dbReference type="Proteomes" id="UP000295710">
    <property type="component" value="Unassembled WGS sequence"/>
</dbReference>
<dbReference type="GO" id="GO:0006284">
    <property type="term" value="P:base-excision repair"/>
    <property type="evidence" value="ECO:0007669"/>
    <property type="project" value="InterPro"/>
</dbReference>
<dbReference type="GO" id="GO:0003684">
    <property type="term" value="F:damaged DNA binding"/>
    <property type="evidence" value="ECO:0007669"/>
    <property type="project" value="InterPro"/>
</dbReference>
<keyword evidence="2" id="KW-0540">Nuclease</keyword>
<feature type="domain" description="Formamidopyrimidine-DNA glycosylase H2TH DNA-binding" evidence="1">
    <location>
        <begin position="82"/>
        <end position="176"/>
    </location>
</feature>
<evidence type="ECO:0000259" key="1">
    <source>
        <dbReference type="SMART" id="SM01232"/>
    </source>
</evidence>
<dbReference type="GO" id="GO:0003906">
    <property type="term" value="F:DNA-(apurinic or apyrimidinic site) endonuclease activity"/>
    <property type="evidence" value="ECO:0007669"/>
    <property type="project" value="InterPro"/>
</dbReference>